<sequence>MWTHTAAACSCSCAAVRDCDREWLSRRTARRLRSLDCGCGQRRCDGDSAKPQAAKPPDSSKMAPTPGDGEELDASLPVPGLPSKRHLLPPPHPSLCSGSKRKTIAVGSGAAPMIAGSSSSSHSQSSPSVASADKDIVNPSNVVEVDDSNEVDVTSTPVPSLPIDMEILDVISTSSDVIEDISSDPDDMPHDF</sequence>
<dbReference type="Proteomes" id="UP000251960">
    <property type="component" value="Chromosome 1"/>
</dbReference>
<gene>
    <name evidence="2" type="ORF">Zm00014a_016184</name>
</gene>
<protein>
    <submittedName>
        <fullName evidence="2">Uncharacterized protein</fullName>
    </submittedName>
</protein>
<evidence type="ECO:0000256" key="1">
    <source>
        <dbReference type="SAM" id="MobiDB-lite"/>
    </source>
</evidence>
<feature type="compositionally biased region" description="Low complexity" evidence="1">
    <location>
        <begin position="107"/>
        <end position="131"/>
    </location>
</feature>
<dbReference type="EMBL" id="NCVQ01000001">
    <property type="protein sequence ID" value="PWZ54744.1"/>
    <property type="molecule type" value="Genomic_DNA"/>
</dbReference>
<organism evidence="2">
    <name type="scientific">Zea mays</name>
    <name type="common">Maize</name>
    <dbReference type="NCBI Taxonomy" id="4577"/>
    <lineage>
        <taxon>Eukaryota</taxon>
        <taxon>Viridiplantae</taxon>
        <taxon>Streptophyta</taxon>
        <taxon>Embryophyta</taxon>
        <taxon>Tracheophyta</taxon>
        <taxon>Spermatophyta</taxon>
        <taxon>Magnoliopsida</taxon>
        <taxon>Liliopsida</taxon>
        <taxon>Poales</taxon>
        <taxon>Poaceae</taxon>
        <taxon>PACMAD clade</taxon>
        <taxon>Panicoideae</taxon>
        <taxon>Andropogonodae</taxon>
        <taxon>Andropogoneae</taxon>
        <taxon>Tripsacinae</taxon>
        <taxon>Zea</taxon>
    </lineage>
</organism>
<name>A0A317YAI3_MAIZE</name>
<proteinExistence type="predicted"/>
<accession>A0A317YAI3</accession>
<feature type="region of interest" description="Disordered" evidence="1">
    <location>
        <begin position="37"/>
        <end position="160"/>
    </location>
</feature>
<reference evidence="2" key="1">
    <citation type="journal article" date="2018" name="Nat. Genet.">
        <title>Extensive intraspecific gene order and gene structural variations between Mo17 and other maize genomes.</title>
        <authorList>
            <person name="Sun S."/>
            <person name="Zhou Y."/>
            <person name="Chen J."/>
            <person name="Shi J."/>
            <person name="Zhao H."/>
            <person name="Zhao H."/>
            <person name="Song W."/>
            <person name="Zhang M."/>
            <person name="Cui Y."/>
            <person name="Dong X."/>
            <person name="Liu H."/>
            <person name="Ma X."/>
            <person name="Jiao Y."/>
            <person name="Wang B."/>
            <person name="Wei X."/>
            <person name="Stein J.C."/>
            <person name="Glaubitz J.C."/>
            <person name="Lu F."/>
            <person name="Yu G."/>
            <person name="Liang C."/>
            <person name="Fengler K."/>
            <person name="Li B."/>
            <person name="Rafalski A."/>
            <person name="Schnable P.S."/>
            <person name="Ware D.H."/>
            <person name="Buckler E.S."/>
            <person name="Lai J."/>
        </authorList>
    </citation>
    <scope>NUCLEOTIDE SEQUENCE [LARGE SCALE GENOMIC DNA]</scope>
    <source>
        <tissue evidence="2">Seedling</tissue>
    </source>
</reference>
<dbReference type="AlphaFoldDB" id="A0A317YAI3"/>
<comment type="caution">
    <text evidence="2">The sequence shown here is derived from an EMBL/GenBank/DDBJ whole genome shotgun (WGS) entry which is preliminary data.</text>
</comment>
<evidence type="ECO:0000313" key="2">
    <source>
        <dbReference type="EMBL" id="PWZ54744.1"/>
    </source>
</evidence>